<accession>W3WXA6</accession>
<dbReference type="Proteomes" id="UP000030651">
    <property type="component" value="Unassembled WGS sequence"/>
</dbReference>
<evidence type="ECO:0000256" key="1">
    <source>
        <dbReference type="SAM" id="MobiDB-lite"/>
    </source>
</evidence>
<proteinExistence type="predicted"/>
<dbReference type="OrthoDB" id="4167490at2759"/>
<dbReference type="RefSeq" id="XP_007837319.1">
    <property type="nucleotide sequence ID" value="XM_007839128.1"/>
</dbReference>
<evidence type="ECO:0000313" key="2">
    <source>
        <dbReference type="EMBL" id="ETS78485.1"/>
    </source>
</evidence>
<keyword evidence="3" id="KW-1185">Reference proteome</keyword>
<protein>
    <submittedName>
        <fullName evidence="2">Uncharacterized protein</fullName>
    </submittedName>
</protein>
<reference evidence="3" key="1">
    <citation type="journal article" date="2015" name="BMC Genomics">
        <title>Genomic and transcriptomic analysis of the endophytic fungus Pestalotiopsis fici reveals its lifestyle and high potential for synthesis of natural products.</title>
        <authorList>
            <person name="Wang X."/>
            <person name="Zhang X."/>
            <person name="Liu L."/>
            <person name="Xiang M."/>
            <person name="Wang W."/>
            <person name="Sun X."/>
            <person name="Che Y."/>
            <person name="Guo L."/>
            <person name="Liu G."/>
            <person name="Guo L."/>
            <person name="Wang C."/>
            <person name="Yin W.B."/>
            <person name="Stadler M."/>
            <person name="Zhang X."/>
            <person name="Liu X."/>
        </authorList>
    </citation>
    <scope>NUCLEOTIDE SEQUENCE [LARGE SCALE GENOMIC DNA]</scope>
    <source>
        <strain evidence="3">W106-1 / CGMCC3.15140</strain>
    </source>
</reference>
<dbReference type="KEGG" id="pfy:PFICI_10547"/>
<feature type="region of interest" description="Disordered" evidence="1">
    <location>
        <begin position="1"/>
        <end position="68"/>
    </location>
</feature>
<dbReference type="HOGENOM" id="CLU_052078_1_0_1"/>
<dbReference type="OMA" id="ECFEADY"/>
<evidence type="ECO:0000313" key="3">
    <source>
        <dbReference type="Proteomes" id="UP000030651"/>
    </source>
</evidence>
<dbReference type="AlphaFoldDB" id="W3WXA6"/>
<dbReference type="EMBL" id="KI912115">
    <property type="protein sequence ID" value="ETS78485.1"/>
    <property type="molecule type" value="Genomic_DNA"/>
</dbReference>
<dbReference type="InParanoid" id="W3WXA6"/>
<feature type="compositionally biased region" description="Basic residues" evidence="1">
    <location>
        <begin position="56"/>
        <end position="68"/>
    </location>
</feature>
<feature type="region of interest" description="Disordered" evidence="1">
    <location>
        <begin position="198"/>
        <end position="217"/>
    </location>
</feature>
<dbReference type="GeneID" id="19275560"/>
<organism evidence="2 3">
    <name type="scientific">Pestalotiopsis fici (strain W106-1 / CGMCC3.15140)</name>
    <dbReference type="NCBI Taxonomy" id="1229662"/>
    <lineage>
        <taxon>Eukaryota</taxon>
        <taxon>Fungi</taxon>
        <taxon>Dikarya</taxon>
        <taxon>Ascomycota</taxon>
        <taxon>Pezizomycotina</taxon>
        <taxon>Sordariomycetes</taxon>
        <taxon>Xylariomycetidae</taxon>
        <taxon>Amphisphaeriales</taxon>
        <taxon>Sporocadaceae</taxon>
        <taxon>Pestalotiopsis</taxon>
    </lineage>
</organism>
<sequence>MELTPIRIPGKRRRKGAPPIVFDVGSAASRRHRKDSGSNSSKRRGRSRESTSSDMKKKKRQKVAKRPKASYLERELPLEIVERIFWMSENINFARSGPRVGQLLSSPSTRRETFLQAFGPTWDVWFGVVRTNHLRVASYHDWQQDVARFGGNPEFQSALLQYSWVDISFILSCVDSWAQKYARDRFYQHQKLWGDPPSTFDADSQDQLPEEDEADAGGIGSFTSASRYFEHDYAAFAAQAERGDPLPALDDEWSWIEVHRETQIPDGLLTGPSWDDAAMRKLFWLVRAGARLSSDQTWETTLEGYHNAMKSTGDDHVNLLVIRLLLTLAGDHWPAHIASAELDKLHDKERELWSSQQREVYSRYACVARMLVQRYSAPTADT</sequence>
<dbReference type="STRING" id="1229662.W3WXA6"/>
<gene>
    <name evidence="2" type="ORF">PFICI_10547</name>
</gene>
<name>W3WXA6_PESFW</name>
<dbReference type="eggNOG" id="ENOG502T0X6">
    <property type="taxonomic scope" value="Eukaryota"/>
</dbReference>